<name>A0AAV4CZR0_9GAST</name>
<proteinExistence type="predicted"/>
<comment type="caution">
    <text evidence="1">The sequence shown here is derived from an EMBL/GenBank/DDBJ whole genome shotgun (WGS) entry which is preliminary data.</text>
</comment>
<accession>A0AAV4CZR0</accession>
<protein>
    <submittedName>
        <fullName evidence="1">Uncharacterized protein</fullName>
    </submittedName>
</protein>
<evidence type="ECO:0000313" key="1">
    <source>
        <dbReference type="EMBL" id="GFO37377.1"/>
    </source>
</evidence>
<evidence type="ECO:0000313" key="2">
    <source>
        <dbReference type="Proteomes" id="UP000735302"/>
    </source>
</evidence>
<organism evidence="1 2">
    <name type="scientific">Plakobranchus ocellatus</name>
    <dbReference type="NCBI Taxonomy" id="259542"/>
    <lineage>
        <taxon>Eukaryota</taxon>
        <taxon>Metazoa</taxon>
        <taxon>Spiralia</taxon>
        <taxon>Lophotrochozoa</taxon>
        <taxon>Mollusca</taxon>
        <taxon>Gastropoda</taxon>
        <taxon>Heterobranchia</taxon>
        <taxon>Euthyneura</taxon>
        <taxon>Panpulmonata</taxon>
        <taxon>Sacoglossa</taxon>
        <taxon>Placobranchoidea</taxon>
        <taxon>Plakobranchidae</taxon>
        <taxon>Plakobranchus</taxon>
    </lineage>
</organism>
<gene>
    <name evidence="1" type="ORF">PoB_006388200</name>
</gene>
<dbReference type="EMBL" id="BLXT01007237">
    <property type="protein sequence ID" value="GFO37377.1"/>
    <property type="molecule type" value="Genomic_DNA"/>
</dbReference>
<dbReference type="InterPro" id="IPR036770">
    <property type="entry name" value="Ankyrin_rpt-contain_sf"/>
</dbReference>
<sequence length="434" mass="49153">MAGPPRAIQELVMRIVPTFGPFTKDFWPVFQNQVSENIDSVTLLGPEVLSRIYLKCALSEEILGNSQASFRNADKCIELTPVIRDGYTVAVRVKAKEKDYLTAALYTFRMIRDAEIELPFTISKPDWVMKLAIFLTNITDPADWKKFKFFTKCPQHFTLSTEEWREILDNLYHGDQFQTFSLLTTGNCGVPFEPQTYIHKLADVPGMRYQWADVGYVVKHLKGKEGKTKAWHLRLADFLVKRGADVYKISQAFGQPLLVIMTTLSVEGEVPSFLNLAWEHVSCSEYDKTDRMNNTPLHAFVKTSNWKTFRMAEVVLRDLLSHGCLALIKDNRGKMPYEYVPSSHAFHKLLQNAASGPANPTLLQVPHTTAGQAQYLATALTRPSLLFHHSVTQWDRARHSLGPISTKLSKHCCITAANKAISMRTSVPENLEDD</sequence>
<dbReference type="SUPFAM" id="SSF48403">
    <property type="entry name" value="Ankyrin repeat"/>
    <property type="match status" value="1"/>
</dbReference>
<keyword evidence="2" id="KW-1185">Reference proteome</keyword>
<reference evidence="1 2" key="1">
    <citation type="journal article" date="2021" name="Elife">
        <title>Chloroplast acquisition without the gene transfer in kleptoplastic sea slugs, Plakobranchus ocellatus.</title>
        <authorList>
            <person name="Maeda T."/>
            <person name="Takahashi S."/>
            <person name="Yoshida T."/>
            <person name="Shimamura S."/>
            <person name="Takaki Y."/>
            <person name="Nagai Y."/>
            <person name="Toyoda A."/>
            <person name="Suzuki Y."/>
            <person name="Arimoto A."/>
            <person name="Ishii H."/>
            <person name="Satoh N."/>
            <person name="Nishiyama T."/>
            <person name="Hasebe M."/>
            <person name="Maruyama T."/>
            <person name="Minagawa J."/>
            <person name="Obokata J."/>
            <person name="Shigenobu S."/>
        </authorList>
    </citation>
    <scope>NUCLEOTIDE SEQUENCE [LARGE SCALE GENOMIC DNA]</scope>
</reference>
<dbReference type="Gene3D" id="1.25.40.20">
    <property type="entry name" value="Ankyrin repeat-containing domain"/>
    <property type="match status" value="1"/>
</dbReference>
<dbReference type="AlphaFoldDB" id="A0AAV4CZR0"/>
<dbReference type="Proteomes" id="UP000735302">
    <property type="component" value="Unassembled WGS sequence"/>
</dbReference>